<dbReference type="AlphaFoldDB" id="A0A9R0P6G6"/>
<dbReference type="RefSeq" id="WP_014467791.1">
    <property type="nucleotide sequence ID" value="NC_017186.1"/>
</dbReference>
<dbReference type="KEGG" id="amn:RAM_43730"/>
<dbReference type="EMBL" id="CP002896">
    <property type="protein sequence ID" value="AEK47213.1"/>
    <property type="molecule type" value="Genomic_DNA"/>
</dbReference>
<accession>A0A9R0P6G6</accession>
<reference evidence="1 2" key="1">
    <citation type="journal article" date="2011" name="J. Bacteriol.">
        <title>Whole genome sequence of the rifamycin B-producing strain Amycolatopsis mediterranei S699.</title>
        <authorList>
            <person name="Verma M."/>
            <person name="Kaur J."/>
            <person name="Kumar M."/>
            <person name="Kumari K."/>
            <person name="Saxena A."/>
            <person name="Anand S."/>
            <person name="Nigam A."/>
            <person name="Ravi V."/>
            <person name="Raghuvanshi S."/>
            <person name="Khurana P."/>
            <person name="Tyagi A.K."/>
            <person name="Khurana J.P."/>
            <person name="Lal R."/>
        </authorList>
    </citation>
    <scope>NUCLEOTIDE SEQUENCE [LARGE SCALE GENOMIC DNA]</scope>
    <source>
        <strain evidence="1 2">S699</strain>
    </source>
</reference>
<gene>
    <name evidence="1" type="ordered locus">RAM_43730</name>
</gene>
<dbReference type="GeneID" id="92877421"/>
<sequence length="42" mass="4566">MRAFRREVPHGVPMFVRLGLVTGPGPEESAAQRVAAFRITAS</sequence>
<evidence type="ECO:0000313" key="2">
    <source>
        <dbReference type="Proteomes" id="UP000006138"/>
    </source>
</evidence>
<organism evidence="1 2">
    <name type="scientific">Amycolatopsis mediterranei (strain S699)</name>
    <name type="common">Nocardia mediterranei</name>
    <dbReference type="NCBI Taxonomy" id="713604"/>
    <lineage>
        <taxon>Bacteria</taxon>
        <taxon>Bacillati</taxon>
        <taxon>Actinomycetota</taxon>
        <taxon>Actinomycetes</taxon>
        <taxon>Pseudonocardiales</taxon>
        <taxon>Pseudonocardiaceae</taxon>
        <taxon>Amycolatopsis</taxon>
    </lineage>
</organism>
<proteinExistence type="predicted"/>
<keyword evidence="2" id="KW-1185">Reference proteome</keyword>
<evidence type="ECO:0000313" key="1">
    <source>
        <dbReference type="EMBL" id="AEK47213.1"/>
    </source>
</evidence>
<name>A0A9R0P6G6_AMYMS</name>
<dbReference type="Proteomes" id="UP000006138">
    <property type="component" value="Chromosome"/>
</dbReference>
<protein>
    <submittedName>
        <fullName evidence="1">Uncharacterized protein</fullName>
    </submittedName>
</protein>